<dbReference type="InterPro" id="IPR002528">
    <property type="entry name" value="MATE_fam"/>
</dbReference>
<protein>
    <submittedName>
        <fullName evidence="10">MatE family protein</fullName>
    </submittedName>
</protein>
<dbReference type="VEuPathDB" id="TrichDB:TVAGG3_0199840"/>
<evidence type="ECO:0000313" key="11">
    <source>
        <dbReference type="Proteomes" id="UP000001542"/>
    </source>
</evidence>
<feature type="transmembrane region" description="Helical" evidence="9">
    <location>
        <begin position="223"/>
        <end position="243"/>
    </location>
</feature>
<feature type="transmembrane region" description="Helical" evidence="9">
    <location>
        <begin position="264"/>
        <end position="286"/>
    </location>
</feature>
<feature type="transmembrane region" description="Helical" evidence="9">
    <location>
        <begin position="386"/>
        <end position="406"/>
    </location>
</feature>
<name>A2EIJ4_TRIV3</name>
<dbReference type="GO" id="GO:0042910">
    <property type="term" value="F:xenobiotic transmembrane transporter activity"/>
    <property type="evidence" value="ECO:0007669"/>
    <property type="project" value="InterPro"/>
</dbReference>
<feature type="region of interest" description="Disordered" evidence="8">
    <location>
        <begin position="1"/>
        <end position="25"/>
    </location>
</feature>
<comment type="similarity">
    <text evidence="2">Belongs to the multi antimicrobial extrusion (MATE) (TC 2.A.66.1) family.</text>
</comment>
<evidence type="ECO:0000256" key="4">
    <source>
        <dbReference type="ARBA" id="ARBA00022475"/>
    </source>
</evidence>
<organism evidence="10 11">
    <name type="scientific">Trichomonas vaginalis (strain ATCC PRA-98 / G3)</name>
    <dbReference type="NCBI Taxonomy" id="412133"/>
    <lineage>
        <taxon>Eukaryota</taxon>
        <taxon>Metamonada</taxon>
        <taxon>Parabasalia</taxon>
        <taxon>Trichomonadida</taxon>
        <taxon>Trichomonadidae</taxon>
        <taxon>Trichomonas</taxon>
    </lineage>
</organism>
<reference evidence="10" key="1">
    <citation type="submission" date="2006-10" db="EMBL/GenBank/DDBJ databases">
        <authorList>
            <person name="Amadeo P."/>
            <person name="Zhao Q."/>
            <person name="Wortman J."/>
            <person name="Fraser-Liggett C."/>
            <person name="Carlton J."/>
        </authorList>
    </citation>
    <scope>NUCLEOTIDE SEQUENCE</scope>
    <source>
        <strain evidence="10">G3</strain>
    </source>
</reference>
<dbReference type="KEGG" id="tva:4765408"/>
<evidence type="ECO:0000313" key="10">
    <source>
        <dbReference type="EMBL" id="EAY07515.1"/>
    </source>
</evidence>
<reference evidence="10" key="2">
    <citation type="journal article" date="2007" name="Science">
        <title>Draft genome sequence of the sexually transmitted pathogen Trichomonas vaginalis.</title>
        <authorList>
            <person name="Carlton J.M."/>
            <person name="Hirt R.P."/>
            <person name="Silva J.C."/>
            <person name="Delcher A.L."/>
            <person name="Schatz M."/>
            <person name="Zhao Q."/>
            <person name="Wortman J.R."/>
            <person name="Bidwell S.L."/>
            <person name="Alsmark U.C.M."/>
            <person name="Besteiro S."/>
            <person name="Sicheritz-Ponten T."/>
            <person name="Noel C.J."/>
            <person name="Dacks J.B."/>
            <person name="Foster P.G."/>
            <person name="Simillion C."/>
            <person name="Van de Peer Y."/>
            <person name="Miranda-Saavedra D."/>
            <person name="Barton G.J."/>
            <person name="Westrop G.D."/>
            <person name="Mueller S."/>
            <person name="Dessi D."/>
            <person name="Fiori P.L."/>
            <person name="Ren Q."/>
            <person name="Paulsen I."/>
            <person name="Zhang H."/>
            <person name="Bastida-Corcuera F.D."/>
            <person name="Simoes-Barbosa A."/>
            <person name="Brown M.T."/>
            <person name="Hayes R.D."/>
            <person name="Mukherjee M."/>
            <person name="Okumura C.Y."/>
            <person name="Schneider R."/>
            <person name="Smith A.J."/>
            <person name="Vanacova S."/>
            <person name="Villalvazo M."/>
            <person name="Haas B.J."/>
            <person name="Pertea M."/>
            <person name="Feldblyum T.V."/>
            <person name="Utterback T.R."/>
            <person name="Shu C.L."/>
            <person name="Osoegawa K."/>
            <person name="de Jong P.J."/>
            <person name="Hrdy I."/>
            <person name="Horvathova L."/>
            <person name="Zubacova Z."/>
            <person name="Dolezal P."/>
            <person name="Malik S.B."/>
            <person name="Logsdon J.M. Jr."/>
            <person name="Henze K."/>
            <person name="Gupta A."/>
            <person name="Wang C.C."/>
            <person name="Dunne R.L."/>
            <person name="Upcroft J.A."/>
            <person name="Upcroft P."/>
            <person name="White O."/>
            <person name="Salzberg S.L."/>
            <person name="Tang P."/>
            <person name="Chiu C.-H."/>
            <person name="Lee Y.-S."/>
            <person name="Embley T.M."/>
            <person name="Coombs G.H."/>
            <person name="Mottram J.C."/>
            <person name="Tachezy J."/>
            <person name="Fraser-Liggett C.M."/>
            <person name="Johnson P.J."/>
        </authorList>
    </citation>
    <scope>NUCLEOTIDE SEQUENCE [LARGE SCALE GENOMIC DNA]</scope>
    <source>
        <strain evidence="10">G3</strain>
    </source>
</reference>
<dbReference type="PANTHER" id="PTHR43549">
    <property type="entry name" value="MULTIDRUG RESISTANCE PROTEIN YPNP-RELATED"/>
    <property type="match status" value="1"/>
</dbReference>
<evidence type="ECO:0000256" key="7">
    <source>
        <dbReference type="ARBA" id="ARBA00023136"/>
    </source>
</evidence>
<feature type="transmembrane region" description="Helical" evidence="9">
    <location>
        <begin position="186"/>
        <end position="211"/>
    </location>
</feature>
<evidence type="ECO:0000256" key="2">
    <source>
        <dbReference type="ARBA" id="ARBA00010199"/>
    </source>
</evidence>
<dbReference type="Proteomes" id="UP000001542">
    <property type="component" value="Unassembled WGS sequence"/>
</dbReference>
<keyword evidence="5 9" id="KW-0812">Transmembrane</keyword>
<dbReference type="SMR" id="A2EIJ4"/>
<accession>A2EIJ4</accession>
<dbReference type="PANTHER" id="PTHR43549:SF2">
    <property type="entry name" value="MULTIDRUG RESISTANCE PROTEIN NORM-RELATED"/>
    <property type="match status" value="1"/>
</dbReference>
<dbReference type="EMBL" id="DS113398">
    <property type="protein sequence ID" value="EAY07515.1"/>
    <property type="molecule type" value="Genomic_DNA"/>
</dbReference>
<comment type="subcellular location">
    <subcellularLocation>
        <location evidence="1">Cell membrane</location>
        <topology evidence="1">Multi-pass membrane protein</topology>
    </subcellularLocation>
</comment>
<feature type="transmembrane region" description="Helical" evidence="9">
    <location>
        <begin position="306"/>
        <end position="331"/>
    </location>
</feature>
<dbReference type="InParanoid" id="A2EIJ4"/>
<evidence type="ECO:0000256" key="5">
    <source>
        <dbReference type="ARBA" id="ARBA00022692"/>
    </source>
</evidence>
<keyword evidence="11" id="KW-1185">Reference proteome</keyword>
<feature type="transmembrane region" description="Helical" evidence="9">
    <location>
        <begin position="158"/>
        <end position="179"/>
    </location>
</feature>
<dbReference type="GO" id="GO:0005886">
    <property type="term" value="C:plasma membrane"/>
    <property type="evidence" value="ECO:0007669"/>
    <property type="project" value="UniProtKB-SubCell"/>
</dbReference>
<keyword evidence="7 9" id="KW-0472">Membrane</keyword>
<feature type="transmembrane region" description="Helical" evidence="9">
    <location>
        <begin position="70"/>
        <end position="98"/>
    </location>
</feature>
<dbReference type="AlphaFoldDB" id="A2EIJ4"/>
<evidence type="ECO:0000256" key="9">
    <source>
        <dbReference type="SAM" id="Phobius"/>
    </source>
</evidence>
<proteinExistence type="inferred from homology"/>
<evidence type="ECO:0000256" key="8">
    <source>
        <dbReference type="SAM" id="MobiDB-lite"/>
    </source>
</evidence>
<dbReference type="GO" id="GO:0015297">
    <property type="term" value="F:antiporter activity"/>
    <property type="evidence" value="ECO:0007669"/>
    <property type="project" value="InterPro"/>
</dbReference>
<keyword evidence="3" id="KW-0813">Transport</keyword>
<evidence type="ECO:0000256" key="1">
    <source>
        <dbReference type="ARBA" id="ARBA00004651"/>
    </source>
</evidence>
<dbReference type="InterPro" id="IPR052031">
    <property type="entry name" value="Membrane_Transporter-Flippase"/>
</dbReference>
<gene>
    <name evidence="10" type="ORF">TVAG_124880</name>
</gene>
<dbReference type="Pfam" id="PF01554">
    <property type="entry name" value="MatE"/>
    <property type="match status" value="2"/>
</dbReference>
<evidence type="ECO:0000256" key="6">
    <source>
        <dbReference type="ARBA" id="ARBA00022989"/>
    </source>
</evidence>
<sequence length="407" mass="45659">MKDNPSQDVEKISDEDKKEVNQGEEHKRLAGYRPLETIIRLCPGPLVSQIVSTLYGVVDSMWVSRFIGEIGMTALSVAFVIDASAISFAIAVSVSAATQIAYLLSMKEYDKINQVAADLFRICLIIGCCIPIILLPIAKPIFKFLEAPPEVVKLAFQYVIPLCAMNFFACCYYTMCGILQAEGRTWTYAISQISSMLLNMVCWDPLLLWSLKLIVGSSMATEIAMIIPGTVLITLMFCGKFAAKPKFHLFINKFAPETWMALKTGLSALIMNISFVVPTFVMQKYLVIRANKTGEFEMVIAVYNAIFRIYGLAFFVPLAMNAAYLPAASYAYGAKMKKRILHLTWHVIWISIVWGFLITFLTSVIPGPISSIFSKDPSFKKWSLRMIPICFYTYSFACVKFIMISFL</sequence>
<keyword evidence="4" id="KW-1003">Cell membrane</keyword>
<evidence type="ECO:0000256" key="3">
    <source>
        <dbReference type="ARBA" id="ARBA00022448"/>
    </source>
</evidence>
<feature type="transmembrane region" description="Helical" evidence="9">
    <location>
        <begin position="119"/>
        <end position="138"/>
    </location>
</feature>
<dbReference type="RefSeq" id="XP_001319738.1">
    <property type="nucleotide sequence ID" value="XM_001319703.1"/>
</dbReference>
<feature type="transmembrane region" description="Helical" evidence="9">
    <location>
        <begin position="343"/>
        <end position="366"/>
    </location>
</feature>
<keyword evidence="6 9" id="KW-1133">Transmembrane helix</keyword>
<dbReference type="CDD" id="cd12082">
    <property type="entry name" value="MATE_like"/>
    <property type="match status" value="1"/>
</dbReference>
<dbReference type="VEuPathDB" id="TrichDB:TVAG_124880"/>